<evidence type="ECO:0000313" key="7">
    <source>
        <dbReference type="EMBL" id="MFC0527148.1"/>
    </source>
</evidence>
<dbReference type="Pfam" id="PF02656">
    <property type="entry name" value="DUF202"/>
    <property type="match status" value="1"/>
</dbReference>
<comment type="subcellular location">
    <subcellularLocation>
        <location evidence="1">Endomembrane system</location>
        <topology evidence="1">Multi-pass membrane protein</topology>
    </subcellularLocation>
</comment>
<evidence type="ECO:0000256" key="2">
    <source>
        <dbReference type="ARBA" id="ARBA00022692"/>
    </source>
</evidence>
<keyword evidence="2 5" id="KW-0812">Transmembrane</keyword>
<name>A0ABV6LY19_9ACTN</name>
<evidence type="ECO:0000256" key="4">
    <source>
        <dbReference type="ARBA" id="ARBA00023136"/>
    </source>
</evidence>
<keyword evidence="4 5" id="KW-0472">Membrane</keyword>
<dbReference type="RefSeq" id="WP_377246479.1">
    <property type="nucleotide sequence ID" value="NZ_JBHLUH010000006.1"/>
</dbReference>
<keyword evidence="3 5" id="KW-1133">Transmembrane helix</keyword>
<proteinExistence type="predicted"/>
<evidence type="ECO:0000256" key="3">
    <source>
        <dbReference type="ARBA" id="ARBA00022989"/>
    </source>
</evidence>
<protein>
    <submittedName>
        <fullName evidence="7">DUF202 domain-containing protein</fullName>
    </submittedName>
</protein>
<dbReference type="Proteomes" id="UP001589867">
    <property type="component" value="Unassembled WGS sequence"/>
</dbReference>
<evidence type="ECO:0000256" key="5">
    <source>
        <dbReference type="SAM" id="Phobius"/>
    </source>
</evidence>
<feature type="domain" description="DUF202" evidence="6">
    <location>
        <begin position="14"/>
        <end position="76"/>
    </location>
</feature>
<organism evidence="7 8">
    <name type="scientific">Phytohabitans kaempferiae</name>
    <dbReference type="NCBI Taxonomy" id="1620943"/>
    <lineage>
        <taxon>Bacteria</taxon>
        <taxon>Bacillati</taxon>
        <taxon>Actinomycetota</taxon>
        <taxon>Actinomycetes</taxon>
        <taxon>Micromonosporales</taxon>
        <taxon>Micromonosporaceae</taxon>
    </lineage>
</organism>
<dbReference type="InterPro" id="IPR003807">
    <property type="entry name" value="DUF202"/>
</dbReference>
<gene>
    <name evidence="7" type="ORF">ACFFIA_05700</name>
</gene>
<feature type="transmembrane region" description="Helical" evidence="5">
    <location>
        <begin position="92"/>
        <end position="113"/>
    </location>
</feature>
<evidence type="ECO:0000259" key="6">
    <source>
        <dbReference type="Pfam" id="PF02656"/>
    </source>
</evidence>
<feature type="transmembrane region" description="Helical" evidence="5">
    <location>
        <begin position="25"/>
        <end position="45"/>
    </location>
</feature>
<comment type="caution">
    <text evidence="7">The sequence shown here is derived from an EMBL/GenBank/DDBJ whole genome shotgun (WGS) entry which is preliminary data.</text>
</comment>
<sequence length="114" mass="11811">MNEGRRDRRGVVRDRGLQAERTTLAWSRTALALAGTCLIAARGLIVHFGAWTVAAGSAGGLVAGMAILAAHRRYRHWARDGERPYRAAVPNAALAVATVGLGLAGLAVAVAALG</sequence>
<keyword evidence="8" id="KW-1185">Reference proteome</keyword>
<reference evidence="7 8" key="1">
    <citation type="submission" date="2024-09" db="EMBL/GenBank/DDBJ databases">
        <authorList>
            <person name="Sun Q."/>
            <person name="Mori K."/>
        </authorList>
    </citation>
    <scope>NUCLEOTIDE SEQUENCE [LARGE SCALE GENOMIC DNA]</scope>
    <source>
        <strain evidence="7 8">TBRC 3947</strain>
    </source>
</reference>
<accession>A0ABV6LY19</accession>
<evidence type="ECO:0000313" key="8">
    <source>
        <dbReference type="Proteomes" id="UP001589867"/>
    </source>
</evidence>
<dbReference type="EMBL" id="JBHLUH010000006">
    <property type="protein sequence ID" value="MFC0527148.1"/>
    <property type="molecule type" value="Genomic_DNA"/>
</dbReference>
<evidence type="ECO:0000256" key="1">
    <source>
        <dbReference type="ARBA" id="ARBA00004127"/>
    </source>
</evidence>
<feature type="transmembrane region" description="Helical" evidence="5">
    <location>
        <begin position="51"/>
        <end position="71"/>
    </location>
</feature>